<evidence type="ECO:0000313" key="3">
    <source>
        <dbReference type="Proteomes" id="UP000265581"/>
    </source>
</evidence>
<dbReference type="SUPFAM" id="SSF55729">
    <property type="entry name" value="Acyl-CoA N-acyltransferases (Nat)"/>
    <property type="match status" value="2"/>
</dbReference>
<evidence type="ECO:0000313" key="2">
    <source>
        <dbReference type="EMBL" id="REK72354.1"/>
    </source>
</evidence>
<reference evidence="2 3" key="1">
    <citation type="submission" date="2018-08" db="EMBL/GenBank/DDBJ databases">
        <title>Aeromicrobium sp. M2KJ-4, whole genome shotgun sequence.</title>
        <authorList>
            <person name="Tuo L."/>
        </authorList>
    </citation>
    <scope>NUCLEOTIDE SEQUENCE [LARGE SCALE GENOMIC DNA]</scope>
    <source>
        <strain evidence="2 3">M2KJ-4</strain>
    </source>
</reference>
<name>A0A371P8R8_9ACTN</name>
<feature type="domain" description="N-acetyltransferase" evidence="1">
    <location>
        <begin position="183"/>
        <end position="322"/>
    </location>
</feature>
<gene>
    <name evidence="2" type="ORF">DX116_01570</name>
</gene>
<protein>
    <submittedName>
        <fullName evidence="2">GNAT family N-acetyltransferase</fullName>
    </submittedName>
</protein>
<dbReference type="Gene3D" id="3.40.630.30">
    <property type="match status" value="1"/>
</dbReference>
<dbReference type="OrthoDB" id="4119890at2"/>
<sequence length="322" mass="35576">MTTVRVVDLADAASFEPFYDVYRRSSGRPFDAPWLAVEKRVNLTDDAYGTKVAVIGRDDSGLTVAAGWCVMPLSDNTAFAFVEVFVPPEHRRRGHGTQVLSHLLGIARSHGRTTAFSMPAWAVDVEGDAGRWFAEAHGFELDILDAVRELVLPATLPPLQVAPGYALETWRGACPDEWVDEYADLRRMLTSEAPSGDAGLEDEHWDAARVRKDEADLVRVRREMQVVVARAAGGGLAGHTQLAFAGDGVEVYQWDTLVRREHRGHGLGLAMKIRAMQASADLLEGRRRVTTENAASNQHMIAVNERLGFRQTAWTGEYVRPI</sequence>
<dbReference type="PROSITE" id="PS51186">
    <property type="entry name" value="GNAT"/>
    <property type="match status" value="2"/>
</dbReference>
<organism evidence="2 3">
    <name type="scientific">Aeromicrobium endophyticum</name>
    <dbReference type="NCBI Taxonomy" id="2292704"/>
    <lineage>
        <taxon>Bacteria</taxon>
        <taxon>Bacillati</taxon>
        <taxon>Actinomycetota</taxon>
        <taxon>Actinomycetes</taxon>
        <taxon>Propionibacteriales</taxon>
        <taxon>Nocardioidaceae</taxon>
        <taxon>Aeromicrobium</taxon>
    </lineage>
</organism>
<feature type="domain" description="N-acetyltransferase" evidence="1">
    <location>
        <begin position="2"/>
        <end position="162"/>
    </location>
</feature>
<keyword evidence="2" id="KW-0808">Transferase</keyword>
<dbReference type="Proteomes" id="UP000265581">
    <property type="component" value="Unassembled WGS sequence"/>
</dbReference>
<dbReference type="CDD" id="cd04301">
    <property type="entry name" value="NAT_SF"/>
    <property type="match status" value="1"/>
</dbReference>
<dbReference type="Pfam" id="PF00583">
    <property type="entry name" value="Acetyltransf_1"/>
    <property type="match status" value="2"/>
</dbReference>
<dbReference type="EMBL" id="QUBR01000001">
    <property type="protein sequence ID" value="REK72354.1"/>
    <property type="molecule type" value="Genomic_DNA"/>
</dbReference>
<dbReference type="GO" id="GO:0016747">
    <property type="term" value="F:acyltransferase activity, transferring groups other than amino-acyl groups"/>
    <property type="evidence" value="ECO:0007669"/>
    <property type="project" value="InterPro"/>
</dbReference>
<comment type="caution">
    <text evidence="2">The sequence shown here is derived from an EMBL/GenBank/DDBJ whole genome shotgun (WGS) entry which is preliminary data.</text>
</comment>
<accession>A0A371P8R8</accession>
<dbReference type="InterPro" id="IPR000182">
    <property type="entry name" value="GNAT_dom"/>
</dbReference>
<evidence type="ECO:0000259" key="1">
    <source>
        <dbReference type="PROSITE" id="PS51186"/>
    </source>
</evidence>
<dbReference type="InterPro" id="IPR016181">
    <property type="entry name" value="Acyl_CoA_acyltransferase"/>
</dbReference>
<dbReference type="AlphaFoldDB" id="A0A371P8R8"/>
<proteinExistence type="predicted"/>
<dbReference type="RefSeq" id="WP_119702484.1">
    <property type="nucleotide sequence ID" value="NZ_JBHSOI010000001.1"/>
</dbReference>
<keyword evidence="3" id="KW-1185">Reference proteome</keyword>